<dbReference type="AlphaFoldDB" id="A0A0M3ITX4"/>
<sequence length="135" mass="15208">FQKSKIRSTEDGESLASCSDKEWDVADPAYGSELINLKKKPHKVTVFAAPRGKTIERTKIIKAEMRPEEIEAEDNANAIGRLCAEIVRIYLRDKKPSDVEVEVNLRLNKNRVDNIDITNSTSPMVSIQAIVIQKK</sequence>
<dbReference type="Pfam" id="PF17309">
    <property type="entry name" value="DUF5356"/>
    <property type="match status" value="1"/>
</dbReference>
<accession>A0A0M3ITX4</accession>
<dbReference type="WBParaSite" id="ALUE_0002220201-mRNA-1">
    <property type="protein sequence ID" value="ALUE_0002220201-mRNA-1"/>
    <property type="gene ID" value="ALUE_0002220201"/>
</dbReference>
<dbReference type="InterPro" id="IPR020149">
    <property type="entry name" value="Uncharacterised_C02F5.10"/>
</dbReference>
<organism evidence="1 2">
    <name type="scientific">Ascaris lumbricoides</name>
    <name type="common">Giant roundworm</name>
    <dbReference type="NCBI Taxonomy" id="6252"/>
    <lineage>
        <taxon>Eukaryota</taxon>
        <taxon>Metazoa</taxon>
        <taxon>Ecdysozoa</taxon>
        <taxon>Nematoda</taxon>
        <taxon>Chromadorea</taxon>
        <taxon>Rhabditida</taxon>
        <taxon>Spirurina</taxon>
        <taxon>Ascaridomorpha</taxon>
        <taxon>Ascaridoidea</taxon>
        <taxon>Ascarididae</taxon>
        <taxon>Ascaris</taxon>
    </lineage>
</organism>
<proteinExistence type="predicted"/>
<evidence type="ECO:0000313" key="2">
    <source>
        <dbReference type="WBParaSite" id="ALUE_0002220201-mRNA-1"/>
    </source>
</evidence>
<keyword evidence="1" id="KW-1185">Reference proteome</keyword>
<evidence type="ECO:0000313" key="1">
    <source>
        <dbReference type="Proteomes" id="UP000036681"/>
    </source>
</evidence>
<reference evidence="2" key="1">
    <citation type="submission" date="2017-02" db="UniProtKB">
        <authorList>
            <consortium name="WormBaseParasite"/>
        </authorList>
    </citation>
    <scope>IDENTIFICATION</scope>
</reference>
<protein>
    <submittedName>
        <fullName evidence="2">RanBD1 domain-containing protein</fullName>
    </submittedName>
</protein>
<name>A0A0M3ITX4_ASCLU</name>
<dbReference type="Proteomes" id="UP000036681">
    <property type="component" value="Unplaced"/>
</dbReference>